<reference evidence="3 4" key="1">
    <citation type="submission" date="2020-12" db="EMBL/GenBank/DDBJ databases">
        <authorList>
            <person name="Zhou J."/>
        </authorList>
    </citation>
    <scope>NUCLEOTIDE SEQUENCE [LARGE SCALE GENOMIC DNA]</scope>
    <source>
        <strain evidence="3 4">CCUG 61299</strain>
    </source>
</reference>
<keyword evidence="4" id="KW-1185">Reference proteome</keyword>
<sequence>MTSNDPGEVLPSTPVPGVGTPASSSLTPDATFPAEAAPPGRRRAHLLVSLVGAGLPPATLFLTGLALSGGAEQGPGWGWLLLAVLLGVSVLAQACFAYCSSLGNLVAGLVALVAQVLVLVAPDGVGSLPYGWARQVLPSGALLVLAAWFLGGSWAMRLARRAGRAEARAQAALAQADEDPGSVPEPPPSRRGAHLFTLFLMLAVTWGVLRVLPGQYRLLVEPQAPGSANAVLVAGCFALLLVAAAASAWSSLGARATALTLGVLALPALGGDGVPGHQLLALALPGLSPVVAVALACVLGALGWGLHLARKQGRTHAGVDLDAGWP</sequence>
<keyword evidence="2" id="KW-0812">Transmembrane</keyword>
<accession>A0A7T7S1R7</accession>
<feature type="region of interest" description="Disordered" evidence="1">
    <location>
        <begin position="1"/>
        <end position="38"/>
    </location>
</feature>
<protein>
    <submittedName>
        <fullName evidence="3">Uncharacterized protein</fullName>
    </submittedName>
</protein>
<evidence type="ECO:0000256" key="2">
    <source>
        <dbReference type="SAM" id="Phobius"/>
    </source>
</evidence>
<organism evidence="3 4">
    <name type="scientific">Actinomyces weissii</name>
    <dbReference type="NCBI Taxonomy" id="675090"/>
    <lineage>
        <taxon>Bacteria</taxon>
        <taxon>Bacillati</taxon>
        <taxon>Actinomycetota</taxon>
        <taxon>Actinomycetes</taxon>
        <taxon>Actinomycetales</taxon>
        <taxon>Actinomycetaceae</taxon>
        <taxon>Actinomyces</taxon>
    </lineage>
</organism>
<feature type="transmembrane region" description="Helical" evidence="2">
    <location>
        <begin position="224"/>
        <end position="245"/>
    </location>
</feature>
<feature type="transmembrane region" description="Helical" evidence="2">
    <location>
        <begin position="195"/>
        <end position="212"/>
    </location>
</feature>
<evidence type="ECO:0000256" key="1">
    <source>
        <dbReference type="SAM" id="MobiDB-lite"/>
    </source>
</evidence>
<dbReference type="RefSeq" id="WP_200275580.1">
    <property type="nucleotide sequence ID" value="NZ_CP066802.1"/>
</dbReference>
<feature type="transmembrane region" description="Helical" evidence="2">
    <location>
        <begin position="46"/>
        <end position="67"/>
    </location>
</feature>
<dbReference type="KEGG" id="awe:JG540_09345"/>
<dbReference type="Proteomes" id="UP000595895">
    <property type="component" value="Chromosome"/>
</dbReference>
<dbReference type="AlphaFoldDB" id="A0A7T7S1R7"/>
<feature type="transmembrane region" description="Helical" evidence="2">
    <location>
        <begin position="105"/>
        <end position="121"/>
    </location>
</feature>
<name>A0A7T7S1R7_9ACTO</name>
<feature type="transmembrane region" description="Helical" evidence="2">
    <location>
        <begin position="252"/>
        <end position="270"/>
    </location>
</feature>
<feature type="transmembrane region" description="Helical" evidence="2">
    <location>
        <begin position="282"/>
        <end position="306"/>
    </location>
</feature>
<gene>
    <name evidence="3" type="ORF">JG540_09345</name>
</gene>
<feature type="transmembrane region" description="Helical" evidence="2">
    <location>
        <begin position="79"/>
        <end position="98"/>
    </location>
</feature>
<evidence type="ECO:0000313" key="3">
    <source>
        <dbReference type="EMBL" id="QQM67201.1"/>
    </source>
</evidence>
<evidence type="ECO:0000313" key="4">
    <source>
        <dbReference type="Proteomes" id="UP000595895"/>
    </source>
</evidence>
<keyword evidence="2" id="KW-0472">Membrane</keyword>
<feature type="transmembrane region" description="Helical" evidence="2">
    <location>
        <begin position="141"/>
        <end position="159"/>
    </location>
</feature>
<keyword evidence="2" id="KW-1133">Transmembrane helix</keyword>
<dbReference type="EMBL" id="CP066802">
    <property type="protein sequence ID" value="QQM67201.1"/>
    <property type="molecule type" value="Genomic_DNA"/>
</dbReference>
<proteinExistence type="predicted"/>